<dbReference type="EMBL" id="WUYX01000023">
    <property type="protein sequence ID" value="MXV61739.1"/>
    <property type="molecule type" value="Genomic_DNA"/>
</dbReference>
<dbReference type="PROSITE" id="PS50112">
    <property type="entry name" value="PAS"/>
    <property type="match status" value="2"/>
</dbReference>
<feature type="domain" description="PAC" evidence="6">
    <location>
        <begin position="320"/>
        <end position="374"/>
    </location>
</feature>
<evidence type="ECO:0000259" key="5">
    <source>
        <dbReference type="PROSITE" id="PS50112"/>
    </source>
</evidence>
<evidence type="ECO:0000259" key="4">
    <source>
        <dbReference type="PROSITE" id="PS50110"/>
    </source>
</evidence>
<evidence type="ECO:0000313" key="8">
    <source>
        <dbReference type="Proteomes" id="UP000434101"/>
    </source>
</evidence>
<comment type="caution">
    <text evidence="3">Lacks conserved residue(s) required for the propagation of feature annotation.</text>
</comment>
<feature type="domain" description="PAC" evidence="6">
    <location>
        <begin position="202"/>
        <end position="252"/>
    </location>
</feature>
<dbReference type="Gene3D" id="3.30.450.40">
    <property type="match status" value="1"/>
</dbReference>
<feature type="domain" description="PAS" evidence="5">
    <location>
        <begin position="249"/>
        <end position="293"/>
    </location>
</feature>
<dbReference type="PANTHER" id="PTHR44757:SF2">
    <property type="entry name" value="BIOFILM ARCHITECTURE MAINTENANCE PROTEIN MBAA"/>
    <property type="match status" value="1"/>
</dbReference>
<evidence type="ECO:0000313" key="7">
    <source>
        <dbReference type="EMBL" id="MXV61739.1"/>
    </source>
</evidence>
<dbReference type="InterPro" id="IPR003018">
    <property type="entry name" value="GAF"/>
</dbReference>
<dbReference type="PROSITE" id="PS50113">
    <property type="entry name" value="PAC"/>
    <property type="match status" value="2"/>
</dbReference>
<comment type="caution">
    <text evidence="7">The sequence shown here is derived from an EMBL/GenBank/DDBJ whole genome shotgun (WGS) entry which is preliminary data.</text>
</comment>
<dbReference type="Pfam" id="PF13426">
    <property type="entry name" value="PAS_9"/>
    <property type="match status" value="2"/>
</dbReference>
<protein>
    <submittedName>
        <fullName evidence="7">PAS domain S-box protein</fullName>
    </submittedName>
</protein>
<dbReference type="InterPro" id="IPR029016">
    <property type="entry name" value="GAF-like_dom_sf"/>
</dbReference>
<gene>
    <name evidence="7" type="ORF">GS429_06600</name>
</gene>
<dbReference type="Gene3D" id="3.40.50.2300">
    <property type="match status" value="1"/>
</dbReference>
<dbReference type="Pfam" id="PF00072">
    <property type="entry name" value="Response_reg"/>
    <property type="match status" value="1"/>
</dbReference>
<feature type="domain" description="Response regulatory" evidence="4">
    <location>
        <begin position="4"/>
        <end position="120"/>
    </location>
</feature>
<dbReference type="InterPro" id="IPR001610">
    <property type="entry name" value="PAC"/>
</dbReference>
<dbReference type="AlphaFoldDB" id="A0A6B0VME0"/>
<feature type="domain" description="PAS" evidence="5">
    <location>
        <begin position="134"/>
        <end position="200"/>
    </location>
</feature>
<dbReference type="Pfam" id="PF13185">
    <property type="entry name" value="GAF_2"/>
    <property type="match status" value="1"/>
</dbReference>
<reference evidence="7 8" key="1">
    <citation type="submission" date="2020-01" db="EMBL/GenBank/DDBJ databases">
        <title>Natronorubrum sp. JWXQ-INN 674 isolated from Inner Mongolia Autonomous Region of China.</title>
        <authorList>
            <person name="Xue Q."/>
        </authorList>
    </citation>
    <scope>NUCLEOTIDE SEQUENCE [LARGE SCALE GENOMIC DNA]</scope>
    <source>
        <strain evidence="7 8">JWXQ-INN-674</strain>
    </source>
</reference>
<dbReference type="InterPro" id="IPR000014">
    <property type="entry name" value="PAS"/>
</dbReference>
<dbReference type="InterPro" id="IPR001789">
    <property type="entry name" value="Sig_transdc_resp-reg_receiver"/>
</dbReference>
<dbReference type="InterPro" id="IPR011006">
    <property type="entry name" value="CheY-like_superfamily"/>
</dbReference>
<keyword evidence="8" id="KW-1185">Reference proteome</keyword>
<accession>A0A6B0VME0</accession>
<dbReference type="SUPFAM" id="SSF55785">
    <property type="entry name" value="PYP-like sensor domain (PAS domain)"/>
    <property type="match status" value="2"/>
</dbReference>
<dbReference type="SUPFAM" id="SSF52172">
    <property type="entry name" value="CheY-like"/>
    <property type="match status" value="1"/>
</dbReference>
<dbReference type="InterPro" id="IPR035965">
    <property type="entry name" value="PAS-like_dom_sf"/>
</dbReference>
<sequence>MTNRLLCLVADSDRRARTVRELSSRVADADVAAVSNPDEAASVLRERSFDCLVLGHDDPELDAIAVLERLHDRYPSLPVVVVPVDGSASLASAVLAAGGTDYVRRADGAALLAERVERAIDETTDRTDFDCCMILEAIDDAVVVYDPSDDSVVDINERLCDLVGCRSGDTCVSTLATLRTGEPADDETIQSILDRTLESGSQRVEWNCETAAGDQFWAELTFKRVDRDTGPLVIGLLSDVSARKQREQQLRSYQKAVEQAGHSIYITKPDGRIEYVNPAFEDVTGYSADEAIGTTPRLLKSGAHDSAFYRDLWGTILAGDVWENQLVNRRKNGDEYVVNQTIAPITDENDAIVNFVAVNADITDQKRRESQFRELHDAVCEWLEATTREDVATQTIDHLEQLLDLELTALYLYDDSNDSLRPAAISETADETFDTHPQFREGEGIAWQVFETGQPAFHDDVRESTDVYNRGMCLPRGLDSRHSVSP</sequence>
<organism evidence="7 8">
    <name type="scientific">Natronorubrum halalkaliphilum</name>
    <dbReference type="NCBI Taxonomy" id="2691917"/>
    <lineage>
        <taxon>Archaea</taxon>
        <taxon>Methanobacteriati</taxon>
        <taxon>Methanobacteriota</taxon>
        <taxon>Stenosarchaea group</taxon>
        <taxon>Halobacteria</taxon>
        <taxon>Halobacteriales</taxon>
        <taxon>Natrialbaceae</taxon>
        <taxon>Natronorubrum</taxon>
    </lineage>
</organism>
<name>A0A6B0VME0_9EURY</name>
<dbReference type="PROSITE" id="PS50110">
    <property type="entry name" value="RESPONSE_REGULATORY"/>
    <property type="match status" value="1"/>
</dbReference>
<dbReference type="InterPro" id="IPR052155">
    <property type="entry name" value="Biofilm_reg_signaling"/>
</dbReference>
<dbReference type="SMART" id="SM00091">
    <property type="entry name" value="PAS"/>
    <property type="match status" value="2"/>
</dbReference>
<evidence type="ECO:0000256" key="2">
    <source>
        <dbReference type="ARBA" id="ARBA00022777"/>
    </source>
</evidence>
<dbReference type="PANTHER" id="PTHR44757">
    <property type="entry name" value="DIGUANYLATE CYCLASE DGCP"/>
    <property type="match status" value="1"/>
</dbReference>
<evidence type="ECO:0000259" key="6">
    <source>
        <dbReference type="PROSITE" id="PS50113"/>
    </source>
</evidence>
<keyword evidence="2" id="KW-0418">Kinase</keyword>
<dbReference type="GO" id="GO:0000160">
    <property type="term" value="P:phosphorelay signal transduction system"/>
    <property type="evidence" value="ECO:0007669"/>
    <property type="project" value="InterPro"/>
</dbReference>
<dbReference type="OrthoDB" id="163817at2157"/>
<dbReference type="SUPFAM" id="SSF55781">
    <property type="entry name" value="GAF domain-like"/>
    <property type="match status" value="1"/>
</dbReference>
<evidence type="ECO:0000256" key="1">
    <source>
        <dbReference type="ARBA" id="ARBA00022679"/>
    </source>
</evidence>
<dbReference type="GO" id="GO:0016301">
    <property type="term" value="F:kinase activity"/>
    <property type="evidence" value="ECO:0007669"/>
    <property type="project" value="UniProtKB-KW"/>
</dbReference>
<dbReference type="SMART" id="SM00086">
    <property type="entry name" value="PAC"/>
    <property type="match status" value="2"/>
</dbReference>
<proteinExistence type="predicted"/>
<dbReference type="Proteomes" id="UP000434101">
    <property type="component" value="Unassembled WGS sequence"/>
</dbReference>
<keyword evidence="1" id="KW-0808">Transferase</keyword>
<dbReference type="CDD" id="cd00130">
    <property type="entry name" value="PAS"/>
    <property type="match status" value="1"/>
</dbReference>
<dbReference type="InterPro" id="IPR000700">
    <property type="entry name" value="PAS-assoc_C"/>
</dbReference>
<evidence type="ECO:0000256" key="3">
    <source>
        <dbReference type="PROSITE-ProRule" id="PRU00169"/>
    </source>
</evidence>
<dbReference type="NCBIfam" id="TIGR00229">
    <property type="entry name" value="sensory_box"/>
    <property type="match status" value="2"/>
</dbReference>
<dbReference type="Gene3D" id="3.30.450.20">
    <property type="entry name" value="PAS domain"/>
    <property type="match status" value="2"/>
</dbReference>